<dbReference type="RefSeq" id="WP_150026892.1">
    <property type="nucleotide sequence ID" value="NZ_CP043909.1"/>
</dbReference>
<sequence length="404" mass="44941">MSTIIIVLLVIVLIVAIILKKREGQQKQSAAKKTASKTVKKAPSRTTLVQEELESSPAVTTPISESLRQKLNNEIQHGNYLTAEAQINQALKQDNAQHELYLFLLDIHLAQKDEFAIDQLIKHLHALKLVDIAQAAELKKKENLSNAASFESIEFDHQRAMSTATHTRQEQQSEFDLLTQASATPTFDDLQSEYIAPAEPEKAADSKSTVEPLDFNFSFEQKETPEPAKTSPEVGDKQPLTFTSNLDATPAVEETQQAKEKSSLDFNFGNLELAPNQPENEVSENHTETLQNEALSTEQTTLQDSSIALEKAELNFEKTEKIADLEANTPSEPVSETVTLTDPLIQSFPDLQQLDEAQLNLDLAEQYIELGAYESAQALLQNSQSQFNAEQQQRSQKLLNQIAS</sequence>
<reference evidence="2 3" key="1">
    <citation type="submission" date="2019-09" db="EMBL/GenBank/DDBJ databases">
        <title>Acinetobacter sp. C16S1 isolated from saline soil.</title>
        <authorList>
            <person name="Xu L."/>
            <person name="Sun J.-Q."/>
        </authorList>
    </citation>
    <scope>NUCLEOTIDE SEQUENCE [LARGE SCALE GENOMIC DNA]</scope>
    <source>
        <strain evidence="2 3">C16S1</strain>
    </source>
</reference>
<dbReference type="AlphaFoldDB" id="A0A5P1UUJ8"/>
<dbReference type="EMBL" id="CP043909">
    <property type="protein sequence ID" value="QER40649.1"/>
    <property type="molecule type" value="Genomic_DNA"/>
</dbReference>
<name>A0A5P1UUJ8_9GAMM</name>
<proteinExistence type="predicted"/>
<organism evidence="2 3">
    <name type="scientific">Acinetobacter suaedae</name>
    <dbReference type="NCBI Taxonomy" id="2609668"/>
    <lineage>
        <taxon>Bacteria</taxon>
        <taxon>Pseudomonadati</taxon>
        <taxon>Pseudomonadota</taxon>
        <taxon>Gammaproteobacteria</taxon>
        <taxon>Moraxellales</taxon>
        <taxon>Moraxellaceae</taxon>
        <taxon>Acinetobacter</taxon>
    </lineage>
</organism>
<dbReference type="Proteomes" id="UP000325177">
    <property type="component" value="Chromosome"/>
</dbReference>
<keyword evidence="3" id="KW-1185">Reference proteome</keyword>
<gene>
    <name evidence="2" type="ORF">F2A31_13460</name>
</gene>
<feature type="region of interest" description="Disordered" evidence="1">
    <location>
        <begin position="219"/>
        <end position="288"/>
    </location>
</feature>
<dbReference type="KEGG" id="asue:F2A31_13460"/>
<dbReference type="NCBIfam" id="TIGR03504">
    <property type="entry name" value="FimV_Cterm"/>
    <property type="match status" value="1"/>
</dbReference>
<evidence type="ECO:0000313" key="3">
    <source>
        <dbReference type="Proteomes" id="UP000325177"/>
    </source>
</evidence>
<dbReference type="Gene3D" id="1.20.58.2200">
    <property type="match status" value="1"/>
</dbReference>
<evidence type="ECO:0000256" key="1">
    <source>
        <dbReference type="SAM" id="MobiDB-lite"/>
    </source>
</evidence>
<protein>
    <submittedName>
        <fullName evidence="2">FimV domain-containing protein</fullName>
    </submittedName>
</protein>
<dbReference type="InterPro" id="IPR038440">
    <property type="entry name" value="FimV_C_sf"/>
</dbReference>
<evidence type="ECO:0000313" key="2">
    <source>
        <dbReference type="EMBL" id="QER40649.1"/>
    </source>
</evidence>
<accession>A0A5P1UUJ8</accession>
<dbReference type="InterPro" id="IPR020011">
    <property type="entry name" value="FimV_C"/>
</dbReference>